<proteinExistence type="predicted"/>
<feature type="transmembrane region" description="Helical" evidence="5">
    <location>
        <begin position="811"/>
        <end position="829"/>
    </location>
</feature>
<feature type="transmembrane region" description="Helical" evidence="5">
    <location>
        <begin position="696"/>
        <end position="714"/>
    </location>
</feature>
<dbReference type="InterPro" id="IPR023908">
    <property type="entry name" value="xxxLxxG_rpt"/>
</dbReference>
<feature type="transmembrane region" description="Helical" evidence="5">
    <location>
        <begin position="755"/>
        <end position="774"/>
    </location>
</feature>
<feature type="domain" description="ABC-2 type transporter transmembrane" evidence="6">
    <location>
        <begin position="608"/>
        <end position="825"/>
    </location>
</feature>
<evidence type="ECO:0000313" key="7">
    <source>
        <dbReference type="EMBL" id="ADE30701.1"/>
    </source>
</evidence>
<organism evidence="7 8">
    <name type="scientific">Streptococcus suis (strain GZ1)</name>
    <dbReference type="NCBI Taxonomy" id="423211"/>
    <lineage>
        <taxon>Bacteria</taxon>
        <taxon>Bacillati</taxon>
        <taxon>Bacillota</taxon>
        <taxon>Bacilli</taxon>
        <taxon>Lactobacillales</taxon>
        <taxon>Streptococcaceae</taxon>
        <taxon>Streptococcus</taxon>
    </lineage>
</organism>
<feature type="transmembrane region" description="Helical" evidence="5">
    <location>
        <begin position="656"/>
        <end position="676"/>
    </location>
</feature>
<dbReference type="PATRIC" id="fig|423211.3.peg.235"/>
<dbReference type="PANTHER" id="PTHR43077:SF5">
    <property type="entry name" value="PHAGE INFECTION PROTEIN"/>
    <property type="match status" value="1"/>
</dbReference>
<dbReference type="GO" id="GO:0016020">
    <property type="term" value="C:membrane"/>
    <property type="evidence" value="ECO:0007669"/>
    <property type="project" value="UniProtKB-SubCell"/>
</dbReference>
<dbReference type="SUPFAM" id="SSF101967">
    <property type="entry name" value="Adhesin YadA, collagen-binding domain"/>
    <property type="match status" value="2"/>
</dbReference>
<evidence type="ECO:0000256" key="2">
    <source>
        <dbReference type="ARBA" id="ARBA00022692"/>
    </source>
</evidence>
<dbReference type="NCBIfam" id="TIGR03061">
    <property type="entry name" value="pip_yhgE_Nterm"/>
    <property type="match status" value="1"/>
</dbReference>
<evidence type="ECO:0000256" key="5">
    <source>
        <dbReference type="SAM" id="Phobius"/>
    </source>
</evidence>
<dbReference type="InterPro" id="IPR017500">
    <property type="entry name" value="Phage_infect_YhgE_N"/>
</dbReference>
<comment type="subcellular location">
    <subcellularLocation>
        <location evidence="1">Membrane</location>
        <topology evidence="1">Multi-pass membrane protein</topology>
    </subcellularLocation>
</comment>
<dbReference type="Pfam" id="PF12698">
    <property type="entry name" value="ABC2_membrane_3"/>
    <property type="match status" value="1"/>
</dbReference>
<dbReference type="InterPro" id="IPR051328">
    <property type="entry name" value="T7SS_ABC-Transporter"/>
</dbReference>
<dbReference type="HOGENOM" id="CLU_004534_1_0_9"/>
<dbReference type="InterPro" id="IPR017501">
    <property type="entry name" value="Phage_infect_YhgE_C"/>
</dbReference>
<dbReference type="InterPro" id="IPR013525">
    <property type="entry name" value="ABC2_TM"/>
</dbReference>
<dbReference type="EMBL" id="CP000837">
    <property type="protein sequence ID" value="ADE30701.1"/>
    <property type="molecule type" value="Genomic_DNA"/>
</dbReference>
<evidence type="ECO:0000313" key="8">
    <source>
        <dbReference type="Proteomes" id="UP000002359"/>
    </source>
</evidence>
<feature type="transmembrane region" description="Helical" evidence="5">
    <location>
        <begin position="726"/>
        <end position="748"/>
    </location>
</feature>
<protein>
    <submittedName>
        <fullName evidence="7">Putative membrane protein</fullName>
    </submittedName>
</protein>
<dbReference type="AlphaFoldDB" id="D5AFT6"/>
<dbReference type="InterPro" id="IPR011049">
    <property type="entry name" value="Serralysin-like_metalloprot_C"/>
</dbReference>
<keyword evidence="3 5" id="KW-1133">Transmembrane helix</keyword>
<feature type="transmembrane region" description="Helical" evidence="5">
    <location>
        <begin position="28"/>
        <end position="52"/>
    </location>
</feature>
<dbReference type="NCBIfam" id="TIGR03057">
    <property type="entry name" value="xxxLxxG_by_4"/>
    <property type="match status" value="3"/>
</dbReference>
<dbReference type="Gene3D" id="3.40.1710.10">
    <property type="entry name" value="abc type-2 transporter like domain"/>
    <property type="match status" value="1"/>
</dbReference>
<dbReference type="KEGG" id="ssw:SSGZ1_0236"/>
<keyword evidence="2 5" id="KW-0812">Transmembrane</keyword>
<gene>
    <name evidence="7" type="ordered locus">SSGZ1_0236</name>
</gene>
<sequence>MYFISFWTVCLKELLMLQKVKNIFKKPMTLITILGIACVPALYNISFLTSMWDPYGRLDQLPVAVVNQDQSASFQDKTLTIGDDMVDNMKESKSLDFHFVSEKNAEKGLEEGDYYMVITLPEDLSEKATSLLTNQPEPITISYQTSKGHSFVASKMGESAMEKLKTSVSETITKTYTTAVFDSMREIQTGMIEAADGSQKLTNGASQLESGSQTLSNGLTTLTTSGQVLVTGANQLATGVVSYTDGVNQAATGSQTLSSGLTIYTNGVASLVSGAEQLNANSSQLITGVGQLQSGASQVEQLVTGANQLQAGLEQLANSTSLSAEQSSQIQALLTGLPQLQVAINQLNDSLSSIGGLAVDNSTLSSLLTEMGAQAQGLLTAAQADKTASIEALQTTATYQNLTADQQAELVGALQNSPSATATVAQTILDQLSQLSQTLSSLQSLSGMATQMNQLQSAVGQINTAANQALPGATTAIESLSSGLSQVNTALNQQVLPGTQTLTSGVSQLQTQLSSGASQLMFGVTAYTAGVAQLAAGGAQLVANNSSIQSGGGQLTSGLATLASNSSQLVSGSEQLASGSQQLIAGADQLASGGQALTSGISSLRTGSETLTNSLSSASQQLSVVSVEDKNAQAVSQPVTLEHSDQDDVKTNGVGMAPYMVSVALMVAALSANVIFVKHIDNRSYKNRWDWAKGKLLLNGIIASLAAVILYGVLRLIGIEPAHPMATLGIILLASWTFMALVTALVGWNNRFGSFASLIILLLQLGSSAGTYPIELSPRFFQVIQPYLPMTYSVSSLRQTISMVGNSSHQVWMLSLFLVGFMGLGLLIYNQKDE</sequence>
<evidence type="ECO:0000259" key="6">
    <source>
        <dbReference type="Pfam" id="PF12698"/>
    </source>
</evidence>
<evidence type="ECO:0000256" key="3">
    <source>
        <dbReference type="ARBA" id="ARBA00022989"/>
    </source>
</evidence>
<dbReference type="PANTHER" id="PTHR43077">
    <property type="entry name" value="TRANSPORT PERMEASE YVFS-RELATED"/>
    <property type="match status" value="1"/>
</dbReference>
<accession>D5AFT6</accession>
<evidence type="ECO:0000256" key="4">
    <source>
        <dbReference type="ARBA" id="ARBA00023136"/>
    </source>
</evidence>
<evidence type="ECO:0000256" key="1">
    <source>
        <dbReference type="ARBA" id="ARBA00004141"/>
    </source>
</evidence>
<reference evidence="7 8" key="1">
    <citation type="journal article" date="2009" name="J. Infect. Dis.">
        <title>Clinical, experimental, and genomic differences between intermediately pathogenic, highly pathogenic, and epidemic Streptococcus suis.</title>
        <authorList>
            <person name="Ye C."/>
            <person name="Zheng H."/>
            <person name="Zhang J."/>
            <person name="Jing H."/>
            <person name="Wang L."/>
            <person name="Xiong Y."/>
            <person name="Wang W."/>
            <person name="Zhou Z."/>
            <person name="Sun Q."/>
            <person name="Luo X."/>
            <person name="Du H."/>
            <person name="Gottschalk M."/>
            <person name="Xu J."/>
        </authorList>
    </citation>
    <scope>NUCLEOTIDE SEQUENCE [LARGE SCALE GENOMIC DNA]</scope>
    <source>
        <strain evidence="7 8">GZ1</strain>
    </source>
</reference>
<dbReference type="NCBIfam" id="TIGR03062">
    <property type="entry name" value="pip_yhgE_Cterm"/>
    <property type="match status" value="1"/>
</dbReference>
<dbReference type="GO" id="GO:0140359">
    <property type="term" value="F:ABC-type transporter activity"/>
    <property type="evidence" value="ECO:0007669"/>
    <property type="project" value="InterPro"/>
</dbReference>
<keyword evidence="4 5" id="KW-0472">Membrane</keyword>
<dbReference type="Proteomes" id="UP000002359">
    <property type="component" value="Chromosome"/>
</dbReference>
<name>D5AFT6_STRGZ</name>